<feature type="compositionally biased region" description="Polar residues" evidence="1">
    <location>
        <begin position="277"/>
        <end position="288"/>
    </location>
</feature>
<feature type="chain" id="PRO_5042585836" evidence="3">
    <location>
        <begin position="21"/>
        <end position="288"/>
    </location>
</feature>
<proteinExistence type="predicted"/>
<keyword evidence="2" id="KW-0472">Membrane</keyword>
<feature type="transmembrane region" description="Helical" evidence="2">
    <location>
        <begin position="235"/>
        <end position="259"/>
    </location>
</feature>
<sequence length="288" mass="32492">MKVYLPLLLLLWQLILPCHSKVEKEQREFTDEQVKETCKFSLDEIHDCKYTGCLEVTARCGDKENATACEFKECISVKTKCEEPLNQYLTAEEICEGDAFDQVDLRCLINSRQSYDELTACKGKGYASARKQCFQSMYKKKIEAIAKKQLNLRSIPDRVLECALDDCYKKTEECLEPYHLQYAKNPASLREFQLEHCAYVAKDFPHYCETMQCTKEVDACGMQNRNLIEEDGTDVGLIAGVVCGLLVAIIAVACVVLFIKKRSQSRGSSPNGRGSPVQFSQVSTIANA</sequence>
<keyword evidence="4" id="KW-1185">Reference proteome</keyword>
<evidence type="ECO:0000313" key="5">
    <source>
        <dbReference type="RefSeq" id="XP_032808191.1"/>
    </source>
</evidence>
<evidence type="ECO:0000256" key="2">
    <source>
        <dbReference type="SAM" id="Phobius"/>
    </source>
</evidence>
<feature type="compositionally biased region" description="Low complexity" evidence="1">
    <location>
        <begin position="265"/>
        <end position="275"/>
    </location>
</feature>
<evidence type="ECO:0000313" key="4">
    <source>
        <dbReference type="Proteomes" id="UP001318040"/>
    </source>
</evidence>
<dbReference type="RefSeq" id="XP_032808191.1">
    <property type="nucleotide sequence ID" value="XM_032952300.1"/>
</dbReference>
<evidence type="ECO:0000256" key="1">
    <source>
        <dbReference type="SAM" id="MobiDB-lite"/>
    </source>
</evidence>
<accession>A0AAJ7WS73</accession>
<keyword evidence="2" id="KW-1133">Transmembrane helix</keyword>
<feature type="region of interest" description="Disordered" evidence="1">
    <location>
        <begin position="264"/>
        <end position="288"/>
    </location>
</feature>
<dbReference type="KEGG" id="pmrn:116941317"/>
<gene>
    <name evidence="5" type="primary">LOC116941317</name>
</gene>
<dbReference type="AlphaFoldDB" id="A0AAJ7WS73"/>
<feature type="signal peptide" evidence="3">
    <location>
        <begin position="1"/>
        <end position="20"/>
    </location>
</feature>
<keyword evidence="3" id="KW-0732">Signal</keyword>
<keyword evidence="2" id="KW-0812">Transmembrane</keyword>
<organism evidence="4 5">
    <name type="scientific">Petromyzon marinus</name>
    <name type="common">Sea lamprey</name>
    <dbReference type="NCBI Taxonomy" id="7757"/>
    <lineage>
        <taxon>Eukaryota</taxon>
        <taxon>Metazoa</taxon>
        <taxon>Chordata</taxon>
        <taxon>Craniata</taxon>
        <taxon>Vertebrata</taxon>
        <taxon>Cyclostomata</taxon>
        <taxon>Hyperoartia</taxon>
        <taxon>Petromyzontiformes</taxon>
        <taxon>Petromyzontidae</taxon>
        <taxon>Petromyzon</taxon>
    </lineage>
</organism>
<reference evidence="5" key="1">
    <citation type="submission" date="2025-08" db="UniProtKB">
        <authorList>
            <consortium name="RefSeq"/>
        </authorList>
    </citation>
    <scope>IDENTIFICATION</scope>
    <source>
        <tissue evidence="5">Sperm</tissue>
    </source>
</reference>
<evidence type="ECO:0000256" key="3">
    <source>
        <dbReference type="SAM" id="SignalP"/>
    </source>
</evidence>
<protein>
    <submittedName>
        <fullName evidence="5">Uncharacterized protein LOC116941317</fullName>
    </submittedName>
</protein>
<name>A0AAJ7WS73_PETMA</name>
<dbReference type="Proteomes" id="UP001318040">
    <property type="component" value="Chromosome 1"/>
</dbReference>